<reference evidence="1 2" key="1">
    <citation type="submission" date="2019-03" db="EMBL/GenBank/DDBJ databases">
        <title>First draft genome of Liparis tanakae, snailfish: a comprehensive survey of snailfish specific genes.</title>
        <authorList>
            <person name="Kim W."/>
            <person name="Song I."/>
            <person name="Jeong J.-H."/>
            <person name="Kim D."/>
            <person name="Kim S."/>
            <person name="Ryu S."/>
            <person name="Song J.Y."/>
            <person name="Lee S.K."/>
        </authorList>
    </citation>
    <scope>NUCLEOTIDE SEQUENCE [LARGE SCALE GENOMIC DNA]</scope>
    <source>
        <tissue evidence="1">Muscle</tissue>
    </source>
</reference>
<dbReference type="EMBL" id="SRLO01000232">
    <property type="protein sequence ID" value="TNN65622.1"/>
    <property type="molecule type" value="Genomic_DNA"/>
</dbReference>
<keyword evidence="2" id="KW-1185">Reference proteome</keyword>
<name>A0A4Z2HLG2_9TELE</name>
<organism evidence="1 2">
    <name type="scientific">Liparis tanakae</name>
    <name type="common">Tanaka's snailfish</name>
    <dbReference type="NCBI Taxonomy" id="230148"/>
    <lineage>
        <taxon>Eukaryota</taxon>
        <taxon>Metazoa</taxon>
        <taxon>Chordata</taxon>
        <taxon>Craniata</taxon>
        <taxon>Vertebrata</taxon>
        <taxon>Euteleostomi</taxon>
        <taxon>Actinopterygii</taxon>
        <taxon>Neopterygii</taxon>
        <taxon>Teleostei</taxon>
        <taxon>Neoteleostei</taxon>
        <taxon>Acanthomorphata</taxon>
        <taxon>Eupercaria</taxon>
        <taxon>Perciformes</taxon>
        <taxon>Cottioidei</taxon>
        <taxon>Cottales</taxon>
        <taxon>Liparidae</taxon>
        <taxon>Liparis</taxon>
    </lineage>
</organism>
<evidence type="ECO:0000313" key="1">
    <source>
        <dbReference type="EMBL" id="TNN65622.1"/>
    </source>
</evidence>
<accession>A0A4Z2HLG2</accession>
<dbReference type="Proteomes" id="UP000314294">
    <property type="component" value="Unassembled WGS sequence"/>
</dbReference>
<proteinExistence type="predicted"/>
<comment type="caution">
    <text evidence="1">The sequence shown here is derived from an EMBL/GenBank/DDBJ whole genome shotgun (WGS) entry which is preliminary data.</text>
</comment>
<dbReference type="AlphaFoldDB" id="A0A4Z2HLG2"/>
<gene>
    <name evidence="1" type="ORF">EYF80_024151</name>
</gene>
<dbReference type="OrthoDB" id="10529601at2759"/>
<sequence length="192" mass="21709">MKVEACFPPGVTGRRPAPRDSGRVLTRSKWLKEARYSFSCSWVMPLASRVRTWFSISLMVRAMVVSSCSQPTRMCCGGEDAQYGSLGGHLNPPVTFVDWLNRNRKDERFLNELVVSLQLVDLWLVVDDALLVLAEVRQLVLQGPDDVGLVGELPAQALVVLLPGVFLDQSLVALRHQLPDLQQPYEYKYMWY</sequence>
<protein>
    <submittedName>
        <fullName evidence="1">Uncharacterized protein</fullName>
    </submittedName>
</protein>
<evidence type="ECO:0000313" key="2">
    <source>
        <dbReference type="Proteomes" id="UP000314294"/>
    </source>
</evidence>